<dbReference type="InterPro" id="IPR006311">
    <property type="entry name" value="TAT_signal"/>
</dbReference>
<dbReference type="EC" id="3.1.1.17" evidence="7"/>
<comment type="similarity">
    <text evidence="1">Belongs to the SMP-30/CGR1 family.</text>
</comment>
<dbReference type="InterPro" id="IPR051262">
    <property type="entry name" value="SMP-30/CGR1_Lactonase"/>
</dbReference>
<dbReference type="InterPro" id="IPR001258">
    <property type="entry name" value="NHL_repeat"/>
</dbReference>
<gene>
    <name evidence="7" type="ORF">AVDCRST_MAG77-2151</name>
</gene>
<dbReference type="PANTHER" id="PTHR47572">
    <property type="entry name" value="LIPOPROTEIN-RELATED"/>
    <property type="match status" value="1"/>
</dbReference>
<dbReference type="PANTHER" id="PTHR47572:SF4">
    <property type="entry name" value="LACTONASE DRP35"/>
    <property type="match status" value="1"/>
</dbReference>
<dbReference type="PROSITE" id="PS51125">
    <property type="entry name" value="NHL"/>
    <property type="match status" value="1"/>
</dbReference>
<accession>A0A6J4IHP5</accession>
<feature type="repeat" description="NHL" evidence="4">
    <location>
        <begin position="140"/>
        <end position="169"/>
    </location>
</feature>
<feature type="compositionally biased region" description="Basic residues" evidence="5">
    <location>
        <begin position="10"/>
        <end position="21"/>
    </location>
</feature>
<evidence type="ECO:0000313" key="7">
    <source>
        <dbReference type="EMBL" id="CAA9250718.1"/>
    </source>
</evidence>
<evidence type="ECO:0000256" key="4">
    <source>
        <dbReference type="PROSITE-ProRule" id="PRU00504"/>
    </source>
</evidence>
<dbReference type="SUPFAM" id="SSF63829">
    <property type="entry name" value="Calcium-dependent phosphotriesterase"/>
    <property type="match status" value="1"/>
</dbReference>
<feature type="domain" description="SMP-30/Gluconolactonase/LRE-like region" evidence="6">
    <location>
        <begin position="87"/>
        <end position="354"/>
    </location>
</feature>
<evidence type="ECO:0000259" key="6">
    <source>
        <dbReference type="Pfam" id="PF08450"/>
    </source>
</evidence>
<name>A0A6J4IHP5_9CHLR</name>
<dbReference type="InterPro" id="IPR013658">
    <property type="entry name" value="SGL"/>
</dbReference>
<dbReference type="Gene3D" id="2.120.10.30">
    <property type="entry name" value="TolB, C-terminal domain"/>
    <property type="match status" value="1"/>
</dbReference>
<sequence>MDSSSGVVRPRGRTGARRGHDRRGFFKGAGAVLGAAAGTGVPGAALAFTSVPVFGTSIDVRDDRFRAVIPDPNTLIERVAGGFRFVEGPVWLESSILFVDNQLNAIFRFRDQPWGPEITTYRFPAGFPIDQPRPAGVGGYGPNGLAVDPQGRILVTEHGNRRITRTEPDGTLTVIATHFGDKRLNSPNDMAVRSDGTIYFTDPPYGLAMQSVGKELDYQGIYRIDPAGQLHLEGQWNRPNGLALSPDEKRLYVVDSVEHQARAYDVRPDGSLMNERLFADVKSFGPNGGPDGVKCDSAGNFYLTGMKEDNNPAGPGTVMVFEPDGALLGRIILPERPVNCGFGGADGKTLYMTARSGLYRVRTAIAGMPPIPGGRGF</sequence>
<keyword evidence="2" id="KW-0677">Repeat</keyword>
<dbReference type="AlphaFoldDB" id="A0A6J4IHP5"/>
<organism evidence="7">
    <name type="scientific">uncultured Chloroflexota bacterium</name>
    <dbReference type="NCBI Taxonomy" id="166587"/>
    <lineage>
        <taxon>Bacteria</taxon>
        <taxon>Bacillati</taxon>
        <taxon>Chloroflexota</taxon>
        <taxon>environmental samples</taxon>
    </lineage>
</organism>
<dbReference type="PROSITE" id="PS51318">
    <property type="entry name" value="TAT"/>
    <property type="match status" value="1"/>
</dbReference>
<keyword evidence="3 7" id="KW-0378">Hydrolase</keyword>
<dbReference type="Pfam" id="PF08450">
    <property type="entry name" value="SGL"/>
    <property type="match status" value="1"/>
</dbReference>
<dbReference type="GO" id="GO:0004341">
    <property type="term" value="F:gluconolactonase activity"/>
    <property type="evidence" value="ECO:0007669"/>
    <property type="project" value="UniProtKB-EC"/>
</dbReference>
<feature type="region of interest" description="Disordered" evidence="5">
    <location>
        <begin position="1"/>
        <end position="22"/>
    </location>
</feature>
<evidence type="ECO:0000256" key="2">
    <source>
        <dbReference type="ARBA" id="ARBA00022737"/>
    </source>
</evidence>
<evidence type="ECO:0000256" key="3">
    <source>
        <dbReference type="ARBA" id="ARBA00022801"/>
    </source>
</evidence>
<reference evidence="7" key="1">
    <citation type="submission" date="2020-02" db="EMBL/GenBank/DDBJ databases">
        <authorList>
            <person name="Meier V. D."/>
        </authorList>
    </citation>
    <scope>NUCLEOTIDE SEQUENCE</scope>
    <source>
        <strain evidence="7">AVDCRST_MAG77</strain>
    </source>
</reference>
<evidence type="ECO:0000256" key="5">
    <source>
        <dbReference type="SAM" id="MobiDB-lite"/>
    </source>
</evidence>
<dbReference type="EMBL" id="CADCTC010000127">
    <property type="protein sequence ID" value="CAA9250718.1"/>
    <property type="molecule type" value="Genomic_DNA"/>
</dbReference>
<dbReference type="InterPro" id="IPR011042">
    <property type="entry name" value="6-blade_b-propeller_TolB-like"/>
</dbReference>
<proteinExistence type="inferred from homology"/>
<evidence type="ECO:0000256" key="1">
    <source>
        <dbReference type="ARBA" id="ARBA00008853"/>
    </source>
</evidence>
<protein>
    <submittedName>
        <fullName evidence="7">Gluconolactonase</fullName>
        <ecNumber evidence="7">3.1.1.17</ecNumber>
    </submittedName>
</protein>